<feature type="domain" description="C2H2-type" evidence="11">
    <location>
        <begin position="480"/>
        <end position="507"/>
    </location>
</feature>
<dbReference type="PANTHER" id="PTHR23226:SF371">
    <property type="entry name" value="ZINC FINGER PROTEIN 112-LIKE PROTEIN"/>
    <property type="match status" value="1"/>
</dbReference>
<dbReference type="GO" id="GO:0008270">
    <property type="term" value="F:zinc ion binding"/>
    <property type="evidence" value="ECO:0007669"/>
    <property type="project" value="UniProtKB-KW"/>
</dbReference>
<accession>A0A6P3VAZ3</accession>
<feature type="domain" description="C2H2-type" evidence="11">
    <location>
        <begin position="312"/>
        <end position="339"/>
    </location>
</feature>
<dbReference type="FunFam" id="3.30.160.60:FF:002090">
    <property type="entry name" value="Zinc finger protein 473"/>
    <property type="match status" value="1"/>
</dbReference>
<keyword evidence="6" id="KW-0805">Transcription regulation</keyword>
<organism evidence="13 14">
    <name type="scientific">Octodon degus</name>
    <name type="common">Degu</name>
    <name type="synonym">Sciurus degus</name>
    <dbReference type="NCBI Taxonomy" id="10160"/>
    <lineage>
        <taxon>Eukaryota</taxon>
        <taxon>Metazoa</taxon>
        <taxon>Chordata</taxon>
        <taxon>Craniata</taxon>
        <taxon>Vertebrata</taxon>
        <taxon>Euteleostomi</taxon>
        <taxon>Mammalia</taxon>
        <taxon>Eutheria</taxon>
        <taxon>Euarchontoglires</taxon>
        <taxon>Glires</taxon>
        <taxon>Rodentia</taxon>
        <taxon>Hystricomorpha</taxon>
        <taxon>Octodontidae</taxon>
        <taxon>Octodon</taxon>
    </lineage>
</organism>
<dbReference type="RefSeq" id="XP_012370535.2">
    <property type="nucleotide sequence ID" value="XM_012515081.2"/>
</dbReference>
<gene>
    <name evidence="14" type="primary">LOC101592674</name>
</gene>
<comment type="subcellular location">
    <subcellularLocation>
        <location evidence="1">Nucleus</location>
    </subcellularLocation>
</comment>
<dbReference type="PANTHER" id="PTHR23226">
    <property type="entry name" value="ZINC FINGER AND SCAN DOMAIN-CONTAINING"/>
    <property type="match status" value="1"/>
</dbReference>
<dbReference type="FunCoup" id="A0A6P3VAZ3">
    <property type="interactions" value="15"/>
</dbReference>
<dbReference type="Pfam" id="PF01352">
    <property type="entry name" value="KRAB"/>
    <property type="match status" value="1"/>
</dbReference>
<feature type="domain" description="KRAB" evidence="12">
    <location>
        <begin position="48"/>
        <end position="135"/>
    </location>
</feature>
<proteinExistence type="predicted"/>
<name>A0A6P3VAZ3_OCTDE</name>
<dbReference type="AlphaFoldDB" id="A0A6P3VAZ3"/>
<feature type="domain" description="C2H2-type" evidence="11">
    <location>
        <begin position="508"/>
        <end position="533"/>
    </location>
</feature>
<feature type="domain" description="C2H2-type" evidence="11">
    <location>
        <begin position="368"/>
        <end position="395"/>
    </location>
</feature>
<dbReference type="GeneID" id="101592674"/>
<evidence type="ECO:0000256" key="6">
    <source>
        <dbReference type="ARBA" id="ARBA00023015"/>
    </source>
</evidence>
<evidence type="ECO:0000256" key="4">
    <source>
        <dbReference type="ARBA" id="ARBA00022771"/>
    </source>
</evidence>
<dbReference type="PROSITE" id="PS50157">
    <property type="entry name" value="ZINC_FINGER_C2H2_2"/>
    <property type="match status" value="10"/>
</dbReference>
<dbReference type="SUPFAM" id="SSF57667">
    <property type="entry name" value="beta-beta-alpha zinc fingers"/>
    <property type="match status" value="5"/>
</dbReference>
<keyword evidence="3" id="KW-0677">Repeat</keyword>
<dbReference type="CDD" id="cd07765">
    <property type="entry name" value="KRAB_A-box"/>
    <property type="match status" value="1"/>
</dbReference>
<dbReference type="FunFam" id="3.30.160.60:FF:000184">
    <property type="entry name" value="Zinc finger protein 333"/>
    <property type="match status" value="1"/>
</dbReference>
<dbReference type="GO" id="GO:0000978">
    <property type="term" value="F:RNA polymerase II cis-regulatory region sequence-specific DNA binding"/>
    <property type="evidence" value="ECO:0007669"/>
    <property type="project" value="TreeGrafter"/>
</dbReference>
<dbReference type="FunFam" id="3.30.160.60:FF:000394">
    <property type="entry name" value="Zinc finger protein 836"/>
    <property type="match status" value="1"/>
</dbReference>
<keyword evidence="13" id="KW-1185">Reference proteome</keyword>
<dbReference type="FunFam" id="3.30.160.60:FF:000213">
    <property type="entry name" value="Zinc finger protein 624"/>
    <property type="match status" value="2"/>
</dbReference>
<evidence type="ECO:0000259" key="12">
    <source>
        <dbReference type="PROSITE" id="PS50805"/>
    </source>
</evidence>
<dbReference type="InterPro" id="IPR036051">
    <property type="entry name" value="KRAB_dom_sf"/>
</dbReference>
<dbReference type="InterPro" id="IPR036236">
    <property type="entry name" value="Znf_C2H2_sf"/>
</dbReference>
<dbReference type="Proteomes" id="UP000515203">
    <property type="component" value="Unplaced"/>
</dbReference>
<sequence length="533" mass="61384">MGNADTLDARVLSSPGLLSRDPVCLPEEKTEPSRMLTDHPRTYYQDWVTFEDVTVDFTQEEWALLDRGHRDLYREVMLENYENLASVVLCFCSSSECAVRLSTSEYIHQPEFLMEQSSGGQHMERRKSVGELQQSCFKTHTGTQKPGNRSKCDQYRKDFLTLNMETSTGEKFLELNEHEKAFSPSANAVYERTRVPEKPSDHSDHEYTSVNQSYIQAPMGTPSGESLYEWREYEDSFCLSTDCGMHPGGIKVKNPHKCKECGKSFRYPAYLRKHSRTHTGEKPYKCTECGKVFSQCWGLSQHLQIHRGEKPFECKECGKTFALSSYLTKHERIHIKEKPYKCKECKKSFGNPFYLKKHMRVHIGFRPYKCHVCAKAFTQSSGLTKHLQSHNGKKLYACQDCEKTFSTFTCLVAHRRTHTGEKPFVCEECGRAFARYFRLITHIRTHTGEKPYKCKECGKAYATSSDFSRHARIHTGANPYKCKDCAKSFTHCSSLSAHRRTHTGEKPYKCKICGKAFTYSSSRNNHIRTHKTS</sequence>
<evidence type="ECO:0000313" key="14">
    <source>
        <dbReference type="RefSeq" id="XP_012370535.2"/>
    </source>
</evidence>
<feature type="domain" description="C2H2-type" evidence="11">
    <location>
        <begin position="284"/>
        <end position="311"/>
    </location>
</feature>
<feature type="domain" description="C2H2-type" evidence="11">
    <location>
        <begin position="256"/>
        <end position="283"/>
    </location>
</feature>
<dbReference type="InterPro" id="IPR013087">
    <property type="entry name" value="Znf_C2H2_type"/>
</dbReference>
<evidence type="ECO:0000256" key="8">
    <source>
        <dbReference type="ARBA" id="ARBA00023163"/>
    </source>
</evidence>
<dbReference type="Gene3D" id="3.30.160.60">
    <property type="entry name" value="Classic Zinc Finger"/>
    <property type="match status" value="10"/>
</dbReference>
<dbReference type="GO" id="GO:0000981">
    <property type="term" value="F:DNA-binding transcription factor activity, RNA polymerase II-specific"/>
    <property type="evidence" value="ECO:0007669"/>
    <property type="project" value="TreeGrafter"/>
</dbReference>
<dbReference type="InterPro" id="IPR001909">
    <property type="entry name" value="KRAB"/>
</dbReference>
<evidence type="ECO:0000256" key="2">
    <source>
        <dbReference type="ARBA" id="ARBA00022723"/>
    </source>
</evidence>
<dbReference type="Gene3D" id="6.10.140.140">
    <property type="match status" value="1"/>
</dbReference>
<reference evidence="14" key="1">
    <citation type="submission" date="2025-08" db="UniProtKB">
        <authorList>
            <consortium name="RefSeq"/>
        </authorList>
    </citation>
    <scope>IDENTIFICATION</scope>
</reference>
<evidence type="ECO:0000313" key="13">
    <source>
        <dbReference type="Proteomes" id="UP000515203"/>
    </source>
</evidence>
<evidence type="ECO:0000256" key="5">
    <source>
        <dbReference type="ARBA" id="ARBA00022833"/>
    </source>
</evidence>
<dbReference type="GO" id="GO:0005634">
    <property type="term" value="C:nucleus"/>
    <property type="evidence" value="ECO:0007669"/>
    <property type="project" value="UniProtKB-SubCell"/>
</dbReference>
<dbReference type="FunFam" id="3.30.160.60:FF:001009">
    <property type="entry name" value="Zinc finger protein 26"/>
    <property type="match status" value="1"/>
</dbReference>
<dbReference type="FunFam" id="3.30.160.60:FF:000204">
    <property type="entry name" value="Zinc finger protein 331"/>
    <property type="match status" value="1"/>
</dbReference>
<keyword evidence="5" id="KW-0862">Zinc</keyword>
<feature type="domain" description="C2H2-type" evidence="11">
    <location>
        <begin position="340"/>
        <end position="367"/>
    </location>
</feature>
<evidence type="ECO:0000256" key="10">
    <source>
        <dbReference type="PROSITE-ProRule" id="PRU00042"/>
    </source>
</evidence>
<evidence type="ECO:0000256" key="3">
    <source>
        <dbReference type="ARBA" id="ARBA00022737"/>
    </source>
</evidence>
<dbReference type="SMART" id="SM00349">
    <property type="entry name" value="KRAB"/>
    <property type="match status" value="1"/>
</dbReference>
<keyword evidence="8" id="KW-0804">Transcription</keyword>
<dbReference type="Pfam" id="PF00096">
    <property type="entry name" value="zf-C2H2"/>
    <property type="match status" value="10"/>
</dbReference>
<protein>
    <submittedName>
        <fullName evidence="14">Zinc finger protein 426-like isoform X1</fullName>
    </submittedName>
</protein>
<dbReference type="PROSITE" id="PS00028">
    <property type="entry name" value="ZINC_FINGER_C2H2_1"/>
    <property type="match status" value="10"/>
</dbReference>
<evidence type="ECO:0000259" key="11">
    <source>
        <dbReference type="PROSITE" id="PS50157"/>
    </source>
</evidence>
<dbReference type="OrthoDB" id="3437960at2759"/>
<dbReference type="FunFam" id="3.30.160.60:FF:000478">
    <property type="entry name" value="Zinc finger protein 133"/>
    <property type="match status" value="2"/>
</dbReference>
<feature type="domain" description="C2H2-type" evidence="11">
    <location>
        <begin position="452"/>
        <end position="479"/>
    </location>
</feature>
<keyword evidence="2" id="KW-0479">Metal-binding</keyword>
<keyword evidence="4 10" id="KW-0863">Zinc-finger</keyword>
<feature type="domain" description="C2H2-type" evidence="11">
    <location>
        <begin position="424"/>
        <end position="451"/>
    </location>
</feature>
<dbReference type="SUPFAM" id="SSF109640">
    <property type="entry name" value="KRAB domain (Kruppel-associated box)"/>
    <property type="match status" value="1"/>
</dbReference>
<dbReference type="InParanoid" id="A0A6P3VAZ3"/>
<evidence type="ECO:0000256" key="1">
    <source>
        <dbReference type="ARBA" id="ARBA00004123"/>
    </source>
</evidence>
<dbReference type="SMART" id="SM00355">
    <property type="entry name" value="ZnF_C2H2"/>
    <property type="match status" value="10"/>
</dbReference>
<keyword evidence="7" id="KW-0238">DNA-binding</keyword>
<evidence type="ECO:0000256" key="7">
    <source>
        <dbReference type="ARBA" id="ARBA00023125"/>
    </source>
</evidence>
<dbReference type="FunFam" id="3.30.160.60:FF:000003">
    <property type="entry name" value="Zinc finger protein 3 homolog"/>
    <property type="match status" value="1"/>
</dbReference>
<feature type="domain" description="C2H2-type" evidence="11">
    <location>
        <begin position="396"/>
        <end position="423"/>
    </location>
</feature>
<evidence type="ECO:0000256" key="9">
    <source>
        <dbReference type="ARBA" id="ARBA00023242"/>
    </source>
</evidence>
<dbReference type="PROSITE" id="PS50805">
    <property type="entry name" value="KRAB"/>
    <property type="match status" value="1"/>
</dbReference>
<keyword evidence="9" id="KW-0539">Nucleus</keyword>